<dbReference type="Proteomes" id="UP001285908">
    <property type="component" value="Unassembled WGS sequence"/>
</dbReference>
<comment type="caution">
    <text evidence="2">The sequence shown here is derived from an EMBL/GenBank/DDBJ whole genome shotgun (WGS) entry which is preliminary data.</text>
</comment>
<feature type="coiled-coil region" evidence="1">
    <location>
        <begin position="15"/>
        <end position="59"/>
    </location>
</feature>
<keyword evidence="3" id="KW-1185">Reference proteome</keyword>
<sequence length="109" mass="13022">MPRHSSIFPGDTPSLEELERRYRAARHDLREETERRERLERLIERRSELVSNYLEEQKEWAKTRADTLRQMNPSYGSDEWVEFHKALALEAFIKRTIRALGPAMRSPPQ</sequence>
<dbReference type="RefSeq" id="XP_062688890.1">
    <property type="nucleotide sequence ID" value="XM_062839270.1"/>
</dbReference>
<dbReference type="EMBL" id="JAULSX010000009">
    <property type="protein sequence ID" value="KAK3486127.1"/>
    <property type="molecule type" value="Genomic_DNA"/>
</dbReference>
<gene>
    <name evidence="2" type="ORF">B0T23DRAFT_408205</name>
</gene>
<evidence type="ECO:0000313" key="3">
    <source>
        <dbReference type="Proteomes" id="UP001285908"/>
    </source>
</evidence>
<reference evidence="2 3" key="1">
    <citation type="journal article" date="2023" name="Mol. Phylogenet. Evol.">
        <title>Genome-scale phylogeny and comparative genomics of the fungal order Sordariales.</title>
        <authorList>
            <person name="Hensen N."/>
            <person name="Bonometti L."/>
            <person name="Westerberg I."/>
            <person name="Brannstrom I.O."/>
            <person name="Guillou S."/>
            <person name="Cros-Aarteil S."/>
            <person name="Calhoun S."/>
            <person name="Haridas S."/>
            <person name="Kuo A."/>
            <person name="Mondo S."/>
            <person name="Pangilinan J."/>
            <person name="Riley R."/>
            <person name="LaButti K."/>
            <person name="Andreopoulos B."/>
            <person name="Lipzen A."/>
            <person name="Chen C."/>
            <person name="Yan M."/>
            <person name="Daum C."/>
            <person name="Ng V."/>
            <person name="Clum A."/>
            <person name="Steindorff A."/>
            <person name="Ohm R.A."/>
            <person name="Martin F."/>
            <person name="Silar P."/>
            <person name="Natvig D.O."/>
            <person name="Lalanne C."/>
            <person name="Gautier V."/>
            <person name="Ament-Velasquez S.L."/>
            <person name="Kruys A."/>
            <person name="Hutchinson M.I."/>
            <person name="Powell A.J."/>
            <person name="Barry K."/>
            <person name="Miller A.N."/>
            <person name="Grigoriev I.V."/>
            <person name="Debuchy R."/>
            <person name="Gladieux P."/>
            <person name="Hiltunen Thoren M."/>
            <person name="Johannesson H."/>
        </authorList>
    </citation>
    <scope>NUCLEOTIDE SEQUENCE [LARGE SCALE GENOMIC DNA]</scope>
    <source>
        <strain evidence="2 3">FGSC 10403</strain>
    </source>
</reference>
<protein>
    <submittedName>
        <fullName evidence="2">Uncharacterized protein</fullName>
    </submittedName>
</protein>
<proteinExistence type="predicted"/>
<organism evidence="2 3">
    <name type="scientific">Neurospora hispaniola</name>
    <dbReference type="NCBI Taxonomy" id="588809"/>
    <lineage>
        <taxon>Eukaryota</taxon>
        <taxon>Fungi</taxon>
        <taxon>Dikarya</taxon>
        <taxon>Ascomycota</taxon>
        <taxon>Pezizomycotina</taxon>
        <taxon>Sordariomycetes</taxon>
        <taxon>Sordariomycetidae</taxon>
        <taxon>Sordariales</taxon>
        <taxon>Sordariaceae</taxon>
        <taxon>Neurospora</taxon>
    </lineage>
</organism>
<dbReference type="GeneID" id="87876892"/>
<accession>A0AAJ0MMS2</accession>
<evidence type="ECO:0000313" key="2">
    <source>
        <dbReference type="EMBL" id="KAK3486127.1"/>
    </source>
</evidence>
<dbReference type="AlphaFoldDB" id="A0AAJ0MMS2"/>
<evidence type="ECO:0000256" key="1">
    <source>
        <dbReference type="SAM" id="Coils"/>
    </source>
</evidence>
<keyword evidence="1" id="KW-0175">Coiled coil</keyword>
<name>A0AAJ0MMS2_9PEZI</name>